<dbReference type="Gene3D" id="3.90.1200.10">
    <property type="match status" value="1"/>
</dbReference>
<evidence type="ECO:0000313" key="3">
    <source>
        <dbReference type="Proteomes" id="UP000714420"/>
    </source>
</evidence>
<organism evidence="2 3">
    <name type="scientific">Xylanibacter muris</name>
    <dbReference type="NCBI Taxonomy" id="2736290"/>
    <lineage>
        <taxon>Bacteria</taxon>
        <taxon>Pseudomonadati</taxon>
        <taxon>Bacteroidota</taxon>
        <taxon>Bacteroidia</taxon>
        <taxon>Bacteroidales</taxon>
        <taxon>Prevotellaceae</taxon>
        <taxon>Xylanibacter</taxon>
    </lineage>
</organism>
<keyword evidence="3" id="KW-1185">Reference proteome</keyword>
<gene>
    <name evidence="2" type="ORF">HPS56_10720</name>
</gene>
<dbReference type="Proteomes" id="UP000714420">
    <property type="component" value="Unassembled WGS sequence"/>
</dbReference>
<sequence>MIKKADGNDTVMSFNMGSPGVEQKISILGYDNTLGIPFFAKFSQKERAVVLTRNELAVYRTLTGTGLTPKLLKDIKGDGFVYMKSEYIKGSRPKEKTLTENILQLCIVLKNYHLSDCMENADGLKMSLSHGDFCPWNILVSENKTNIIDWELAEDRPLGYDLFTYICQVSALFEPNKPLLQAADENIKMVKRYFSASGVEDYIPYLLYFAKSKMEYETDKDNKILMDKYSELYSMVK</sequence>
<proteinExistence type="predicted"/>
<dbReference type="InterPro" id="IPR002575">
    <property type="entry name" value="Aminoglycoside_PTrfase"/>
</dbReference>
<dbReference type="RefSeq" id="WP_172276321.1">
    <property type="nucleotide sequence ID" value="NZ_CASHFH010000011.1"/>
</dbReference>
<name>A0ABX2ANK3_9BACT</name>
<feature type="domain" description="Aminoglycoside phosphotransferase" evidence="1">
    <location>
        <begin position="124"/>
        <end position="166"/>
    </location>
</feature>
<dbReference type="EMBL" id="JABKKF010000011">
    <property type="protein sequence ID" value="NPD92806.1"/>
    <property type="molecule type" value="Genomic_DNA"/>
</dbReference>
<protein>
    <submittedName>
        <fullName evidence="2">Phosphotransferase</fullName>
    </submittedName>
</protein>
<comment type="caution">
    <text evidence="2">The sequence shown here is derived from an EMBL/GenBank/DDBJ whole genome shotgun (WGS) entry which is preliminary data.</text>
</comment>
<evidence type="ECO:0000259" key="1">
    <source>
        <dbReference type="Pfam" id="PF01636"/>
    </source>
</evidence>
<dbReference type="SUPFAM" id="SSF56112">
    <property type="entry name" value="Protein kinase-like (PK-like)"/>
    <property type="match status" value="1"/>
</dbReference>
<accession>A0ABX2ANK3</accession>
<evidence type="ECO:0000313" key="2">
    <source>
        <dbReference type="EMBL" id="NPD92806.1"/>
    </source>
</evidence>
<dbReference type="Pfam" id="PF01636">
    <property type="entry name" value="APH"/>
    <property type="match status" value="1"/>
</dbReference>
<reference evidence="2 3" key="1">
    <citation type="submission" date="2020-05" db="EMBL/GenBank/DDBJ databases">
        <title>Distinct polysaccharide utilization as determinants for interspecies competition between intestinal Prevotella spp.</title>
        <authorList>
            <person name="Galvez E.J.C."/>
            <person name="Iljazovic A."/>
            <person name="Strowig T."/>
        </authorList>
    </citation>
    <scope>NUCLEOTIDE SEQUENCE [LARGE SCALE GENOMIC DNA]</scope>
    <source>
        <strain evidence="2 3">PMUR</strain>
    </source>
</reference>
<dbReference type="InterPro" id="IPR011009">
    <property type="entry name" value="Kinase-like_dom_sf"/>
</dbReference>